<reference evidence="4" key="1">
    <citation type="submission" date="2023-07" db="EMBL/GenBank/DDBJ databases">
        <title>30 novel species of actinomycetes from the DSMZ collection.</title>
        <authorList>
            <person name="Nouioui I."/>
        </authorList>
    </citation>
    <scope>NUCLEOTIDE SEQUENCE [LARGE SCALE GENOMIC DNA]</scope>
    <source>
        <strain evidence="4">DSM 44938</strain>
    </source>
</reference>
<evidence type="ECO:0000313" key="4">
    <source>
        <dbReference type="Proteomes" id="UP001183246"/>
    </source>
</evidence>
<dbReference type="EMBL" id="JAVREL010000014">
    <property type="protein sequence ID" value="MDT0345491.1"/>
    <property type="molecule type" value="Genomic_DNA"/>
</dbReference>
<feature type="region of interest" description="Disordered" evidence="1">
    <location>
        <begin position="93"/>
        <end position="122"/>
    </location>
</feature>
<sequence>MTGKAAGEQFAGRLRELKERSGQSFGSLAKQLHVSTSTLHRYCSGAVVPADYAPVERLARLCGASAEELVELHRLWIRADALRAAAAGRPALVPAPAPVPVPAPEREPDGAPPPNPGRRSGRWPLVTGLAALLVVIVTAMNAATSDGSAGPPPAVEPTELPPPLSFTARSHVWQDNCAHRYLIDRPPGEVPEPPVVQDARRWADQLGAVHGDSTIVEATVTTTSPDPVVVEAVHIRVAERRAPLDWPSFDMSPGCGGALTPAAFTVDLDAERPLARPKDGFDGETLTELTPPALPFAITAEEPLALRVEAATRSCDCSWYIELEWSSGERDDTLVVDDGGEPFRTSGGGSGTPYGFAYETESWRAG</sequence>
<evidence type="ECO:0000313" key="3">
    <source>
        <dbReference type="EMBL" id="MDT0345491.1"/>
    </source>
</evidence>
<dbReference type="Gene3D" id="1.10.260.40">
    <property type="entry name" value="lambda repressor-like DNA-binding domains"/>
    <property type="match status" value="1"/>
</dbReference>
<keyword evidence="4" id="KW-1185">Reference proteome</keyword>
<dbReference type="Proteomes" id="UP001183246">
    <property type="component" value="Unassembled WGS sequence"/>
</dbReference>
<dbReference type="InterPro" id="IPR010982">
    <property type="entry name" value="Lambda_DNA-bd_dom_sf"/>
</dbReference>
<gene>
    <name evidence="3" type="ORF">RM590_23245</name>
</gene>
<feature type="compositionally biased region" description="Pro residues" evidence="1">
    <location>
        <begin position="93"/>
        <end position="103"/>
    </location>
</feature>
<dbReference type="CDD" id="cd00093">
    <property type="entry name" value="HTH_XRE"/>
    <property type="match status" value="1"/>
</dbReference>
<name>A0ABU2MV15_9ACTN</name>
<feature type="region of interest" description="Disordered" evidence="1">
    <location>
        <begin position="336"/>
        <end position="355"/>
    </location>
</feature>
<feature type="domain" description="HTH cro/C1-type" evidence="2">
    <location>
        <begin position="13"/>
        <end position="69"/>
    </location>
</feature>
<evidence type="ECO:0000256" key="1">
    <source>
        <dbReference type="SAM" id="MobiDB-lite"/>
    </source>
</evidence>
<dbReference type="SUPFAM" id="SSF47413">
    <property type="entry name" value="lambda repressor-like DNA-binding domains"/>
    <property type="match status" value="1"/>
</dbReference>
<organism evidence="3 4">
    <name type="scientific">Streptomyces litchfieldiae</name>
    <dbReference type="NCBI Taxonomy" id="3075543"/>
    <lineage>
        <taxon>Bacteria</taxon>
        <taxon>Bacillati</taxon>
        <taxon>Actinomycetota</taxon>
        <taxon>Actinomycetes</taxon>
        <taxon>Kitasatosporales</taxon>
        <taxon>Streptomycetaceae</taxon>
        <taxon>Streptomyces</taxon>
    </lineage>
</organism>
<proteinExistence type="predicted"/>
<dbReference type="Pfam" id="PF13560">
    <property type="entry name" value="HTH_31"/>
    <property type="match status" value="1"/>
</dbReference>
<dbReference type="InterPro" id="IPR001387">
    <property type="entry name" value="Cro/C1-type_HTH"/>
</dbReference>
<comment type="caution">
    <text evidence="3">The sequence shown here is derived from an EMBL/GenBank/DDBJ whole genome shotgun (WGS) entry which is preliminary data.</text>
</comment>
<dbReference type="SMART" id="SM00530">
    <property type="entry name" value="HTH_XRE"/>
    <property type="match status" value="1"/>
</dbReference>
<accession>A0ABU2MV15</accession>
<protein>
    <submittedName>
        <fullName evidence="3">Helix-turn-helix transcriptional regulator</fullName>
    </submittedName>
</protein>
<evidence type="ECO:0000259" key="2">
    <source>
        <dbReference type="SMART" id="SM00530"/>
    </source>
</evidence>
<dbReference type="RefSeq" id="WP_311706620.1">
    <property type="nucleotide sequence ID" value="NZ_JAVREL010000014.1"/>
</dbReference>